<feature type="domain" description="Protein NO VEIN C-terminal" evidence="1">
    <location>
        <begin position="4156"/>
        <end position="4226"/>
    </location>
</feature>
<dbReference type="InterPro" id="IPR036890">
    <property type="entry name" value="HATPase_C_sf"/>
</dbReference>
<gene>
    <name evidence="2" type="ORF">LY90DRAFT_517080</name>
</gene>
<sequence length="4235" mass="502421">MSLSNNNNPFDEDRRDNFYKLFIANVGNRLRELESPSDIDCTRWIWELLQNAKDSISHEKNRTGVDIKIIVNDDSYTFKHNGAPFTFSTLTALLYKYSEGKNNDSESTGRFGTGFLTTHTLSKTVKITGDIFPRNQDKPVGFEITMYREGKEDKELLDGLGKTEKSYNAPVKSDGWTSFEYLVKTDRNKEAGQLGIQSLKNNITEVMLFCPTINSIELNENGKIFTVNRSEIVKNDPNELCEKLILNINDNGNYFSKSFIYTIIDEPNDKLSEKFEANRNLRICCAIELDNNNNIFIDKSTPCLFCSLPLVGSEKHELPFIINSPDFEPETERQAILLEGDEIDEKTGKISNPGINKMILLRSQEMFENLLINVCQNKDIKNRYLLTRGLNKLPNEIRFFDYKWYEEKFIRPMRDILINYPIVWNGKQHIKITNANVNLPMIKKYEEISIQKEAYNLISQIYENKVPTFEESINFENHIWPNDERINYITMERCIKYLESFKNITNLENKIGNSWKYINSFILFIKNHHNEFIKNYNIIPNMKSEFIKLNNNVSTSKEVPENMIECLEELGNPWKSYHIHKNINVDNICDDHDINITISTIQSYFNKWSDKILILISYIPNDYENKRLIEKRETIYELCSLIWNDKVPTKRNGNSFPERIWIGIDEILFENLIEHIERIGNLTETFNIKFMKKFLKLISEYYPSYKDHSIIPNQNERIYDYNNNYLNKYFCENSISDDNKIKVSKYLIRIIPKESNEKKINFQDDQDDQRKLLNIYQKFVKDNNEIVEIDRNDYNKELWKYSNKYIYFEIKQIINKHNIVDSLSKYLNIEKSQLFEYLKFIILKGNLKGKIIPNQYEIFCDSNNIFNDGILNPKSNQIEIIPDKYKDISKELEYDIRKHLIHPKIGRLPNIPNFSTKDLKNKIDEIMEENFKNKTIYTNSKYRNATSNLIEDYITNMKQNNLNNEEKFKFFENVYIEKSRNKLKDMESPSDEQFKSWIWELIQNAKDSILNDTDKENVDIEITTENDRYTFKHNGSPFTNQTFMALLYEFNESKNNNLESTCHFTTSFLTTHCLSKIVKIKGDLISERKNFKEGFEITMNREGESDKELLEGIRNTENSYHSTFESNGWTEFEYITKTERNKKAGKLGIQNFKENIYRVMLFNPEINSIKLDENGKLFTVCRNNVIIKNGGKDLCNKLILNINDNGNYFSKTFIYNKIDEPNVNLSEKYEIYSNLRICCAIELDNYNNIFTDNSSPCLFCSFPLVGSEKNELPFIINSPDFECETERKCILFDGDEINDKTGNISKTGINKMILLRSQKIFENLLVNICQNEDIKNRYLLTRGLNKLPKGIRFFDYKWYEEKFIRPMRDILINYPIVWNGKQHVKITNANVNLPMIKKYEEKNIQKEAYYLISQIYENKVPTFEESINFENHIWPNDEKINYITMERCIKYLESFKNITNLENKIGNSWKYINSFILFIKNHHNEFIKNYNIIPNMKSEFIKLKDNIATSKEVPENMIECLEELGNQWKSYHIHKNININNIFIDDNINMAISAIQSYLIEYPDKILILISYIPNDYENKKLIEKRETIYELCSLIWNDSMPTKRNGNSFPERLWKGIDEIIFKILIEHIERIGNLTETFNIKFMKKFLKLISEYYPLYKDHSIIPNQNGKFCKIGELYEDENIPEIFKECMLKYFNKDIKEELIGNELISIKSLINGKKRIYDYNGYLSKLFISKLVKTNDKIEASEYLIRIIPKESHEEEKDFQDDQRKLLNIYQKFVKDNNEIVEIDRNDNNKELWKYSNKYIYFKIEQIIEKYKNINSLSKYLNIEKSQLFEYLKFIILKGNLKGKIIPNQYEIFCDSSNIFNDGILNPLSNQIETIPQHYKDISKKLDYDIQKYLIHPKIGRLPDIDSFTTKDLKNKIDEIMDKNYENNNNKSDSKLKFLTDTLMKDYFKNVKQNIFDDNKMKIFGKLYIANVRNRLRELENPSIEDCKRWIWELIQNAKDSIAGCSDRKSIDIEINIKDDIYTFKHNGAPFTDETLTALLYKLSEGKSDNSESTGRFGTGFLTTHCLSKIVKIKGDIVSEDKNMKGFDVIMYREGEDDKELSEELNKTEKSYKSYDKLNVWTSFEYLVKTEKNRRAGQLGIQNFKENIYKVMLFNPKINSIKLDENGKIFAISRNNIIVKDDPNELCEKLILNINRDNNYFSKSFIYNKIDEPNDKLSERFKTNRNLRICCAIELDNNNIYIDNSSPCLFCSLPLVGSEKHELPFIINSPDFECETERQAILLEGDDFNEKIGKISNPGINKMILLRSQKMFENLLINVCQNEDIKNRYLLTRGLNKLPKGIRFFDYKWYEEKFIRPMRDILINYPIVWNGKQHIKITNANVNLPMIKKYEEKNIQKEAYYLISQIYENKVPTFEESINFENHIWPNDERINYITMERCIKYLESFKNITNLENKIGNSWEYINSFILFIKNHHIKYLKNYNIIPNMKSEFIKLKDNIATSKEVPENMIECLEELGNQWKSYHIHKNININNIFIDDNINMAISAIQSYLIEYPDKILILISYIPNDYENKKLIEKRETIYELCSLIWNDSMPTKRNGNSFPERLWNGIDENLFENLIMIIERFRNLNEKFNIKFMKKFLKLISEYYPSYKDHSIIPNQNGKFCKIGELYEDENIPEIFKELVKTNNKVEASECLIRIIPKESNEEEKDFQDDQRKLLNIYQKFVKDNNEIVEIDRNDNNKELWKYSNKYIYFKIEQIIEKHNNVDSLSKYLNIEKSQLFEYLKFIILKGNLKGKIIPNQYEIFCDSNNIFNDGILNPKSNQIEIIPENYKDISKKLDYDIREYLIHPKIGRLLNIPNFSTKDLKNKIDEIMEEKIQNNTIYTNSKYRNATSNLIDDYISNMSNSLFDSDEKIKIFDKVYIANVRNRLRELENPSTEDCKRWIWELVQNAKDSIANDKDKENVDIEITVKDDLYEFKHNGSPFTNQTFMALLYKFSEGKSNSIESTGRFGTGFLTTHCLSKTVKISGEITKNNSTPQGFEITMFREGEDDDELLEGLRKTEKEHRYPIKSDGWTKFEYIAKTERNKGAGRLGIQNFRKNICKVMMFCPEINSIKLNDNGNIYIVTHKEIQNSNNIYKKLILKINDNNYNYYKTFLCYKIEEHNEKLSERFKTNRNLRICCAIELDNNNIYIDYSSPCLFCSLPLVGSEKHELPFIINSPDFEPDSERKCILLDGDEINEQTGKISNPGINKMILLRSQEMFKNLLINVCQNEDIKNRYLLTRGLNTLPKGIKFFDYKWYEEKFILPMRDILINYPIVWNGKQHVKITNVNLPIIGKYEEKSIQKEAYDLISQIYENQVPTFEESINFENHIWPNDEKINYITMERCIKYLESFKNITNLENKIGNSWKYINSFILFIKNHHNEFIKNYNIIPNMNSEFIKLDNNIATSKEVPENMIECLEELGYPWKLYHIHKNINVDNICDDHDIWFVNYIFSKYSYKWSETWSDKILILISYIPNDYEDKKLIEKRETIYELCSLIWNDSMPTKRNGNSFPESLWKGIDEIIFKNLIMIIERFRNLNETFNIKFMKKFLKLVSEYYPLYVKYSIIPNQNGKFRKIEELYEDENIPEIFKECLHKYFNKDIKKELIDNELIAINLLNNRKKRIFDYNNYLNESYMNESIPDDNKIKASKYLIRIIPKEANTIGNVFNILLRNNEKEFDYNNDQRKLSTIYKIFIDEEIEFCEIERDKRNKGLWELANKYIYNEIKSIIEHYNNVDLLSSYLNIEKKKVYEYLKVIIKFSSEGKIIPNQYEEFCDIVDLYCEKENERIPVILKNIIKNLGYDIKKHLIHQNIENHIKIKKFIFYKDVCKDIDEWVKKYYNDPNYKSSLNFKDAVTNLIETYFEEIEEEKSNEYFPYTFSIKEKIRFEVIYDKDKLIAITNLEKMIDIKQLTNKLQNEKMNQILQIFLNLSDDKLQNEKLIQMFQMILNLSDDNIDNIKKFLESPNKINNNLNTLETTSTSDISLVFNPTLDDNEGNFFNSSFINSEACTEIKHFKTNSGKNISLAFNSTLDALDDGERDFYSRTINDMFDYYDDFDYSNPINKRTGNCGEAYIYELLLNSGKFKSVEWRMLSKNGIGQKLDYRGKTYTISEDGSHYDIVVVTMDDRTIYIEVKSTKHEFNSTKVPFYLSKMQINMMESITYPNEYVLAVVFDVMNNPKHFFMNLRKDVD</sequence>
<dbReference type="OrthoDB" id="10380777at2759"/>
<protein>
    <recommendedName>
        <fullName evidence="1">Protein NO VEIN C-terminal domain-containing protein</fullName>
    </recommendedName>
</protein>
<accession>A0A1Y2ABZ3</accession>
<dbReference type="Proteomes" id="UP000193920">
    <property type="component" value="Unassembled WGS sequence"/>
</dbReference>
<organism evidence="2 3">
    <name type="scientific">Neocallimastix californiae</name>
    <dbReference type="NCBI Taxonomy" id="1754190"/>
    <lineage>
        <taxon>Eukaryota</taxon>
        <taxon>Fungi</taxon>
        <taxon>Fungi incertae sedis</taxon>
        <taxon>Chytridiomycota</taxon>
        <taxon>Chytridiomycota incertae sedis</taxon>
        <taxon>Neocallimastigomycetes</taxon>
        <taxon>Neocallimastigales</taxon>
        <taxon>Neocallimastigaceae</taxon>
        <taxon>Neocallimastix</taxon>
    </lineage>
</organism>
<dbReference type="Pfam" id="PF13020">
    <property type="entry name" value="NOV_C"/>
    <property type="match status" value="1"/>
</dbReference>
<dbReference type="Gene3D" id="3.30.565.10">
    <property type="entry name" value="Histidine kinase-like ATPase, C-terminal domain"/>
    <property type="match status" value="2"/>
</dbReference>
<evidence type="ECO:0000313" key="2">
    <source>
        <dbReference type="EMBL" id="ORY20079.1"/>
    </source>
</evidence>
<dbReference type="EMBL" id="MCOG01000303">
    <property type="protein sequence ID" value="ORY20079.1"/>
    <property type="molecule type" value="Genomic_DNA"/>
</dbReference>
<proteinExistence type="predicted"/>
<dbReference type="SUPFAM" id="SSF55874">
    <property type="entry name" value="ATPase domain of HSP90 chaperone/DNA topoisomerase II/histidine kinase"/>
    <property type="match status" value="3"/>
</dbReference>
<evidence type="ECO:0000313" key="3">
    <source>
        <dbReference type="Proteomes" id="UP000193920"/>
    </source>
</evidence>
<reference evidence="2 3" key="1">
    <citation type="submission" date="2016-08" db="EMBL/GenBank/DDBJ databases">
        <title>A Parts List for Fungal Cellulosomes Revealed by Comparative Genomics.</title>
        <authorList>
            <consortium name="DOE Joint Genome Institute"/>
            <person name="Haitjema C.H."/>
            <person name="Gilmore S.P."/>
            <person name="Henske J.K."/>
            <person name="Solomon K.V."/>
            <person name="De Groot R."/>
            <person name="Kuo A."/>
            <person name="Mondo S.J."/>
            <person name="Salamov A.A."/>
            <person name="Labutti K."/>
            <person name="Zhao Z."/>
            <person name="Chiniquy J."/>
            <person name="Barry K."/>
            <person name="Brewer H.M."/>
            <person name="Purvine S.O."/>
            <person name="Wright A.T."/>
            <person name="Boxma B."/>
            <person name="Van Alen T."/>
            <person name="Hackstein J.H."/>
            <person name="Baker S.E."/>
            <person name="Grigoriev I.V."/>
            <person name="O'Malley M.A."/>
        </authorList>
    </citation>
    <scope>NUCLEOTIDE SEQUENCE [LARGE SCALE GENOMIC DNA]</scope>
    <source>
        <strain evidence="2 3">G1</strain>
    </source>
</reference>
<dbReference type="InterPro" id="IPR024975">
    <property type="entry name" value="NOV_C"/>
</dbReference>
<name>A0A1Y2ABZ3_9FUNG</name>
<comment type="caution">
    <text evidence="2">The sequence shown here is derived from an EMBL/GenBank/DDBJ whole genome shotgun (WGS) entry which is preliminary data.</text>
</comment>
<keyword evidence="3" id="KW-1185">Reference proteome</keyword>
<dbReference type="NCBIfam" id="NF047352">
    <property type="entry name" value="P_loop_sacsin"/>
    <property type="match status" value="3"/>
</dbReference>
<evidence type="ECO:0000259" key="1">
    <source>
        <dbReference type="Pfam" id="PF13020"/>
    </source>
</evidence>